<dbReference type="SUPFAM" id="SSF54534">
    <property type="entry name" value="FKBP-like"/>
    <property type="match status" value="1"/>
</dbReference>
<dbReference type="PROSITE" id="PS50059">
    <property type="entry name" value="FKBP_PPIASE"/>
    <property type="match status" value="1"/>
</dbReference>
<dbReference type="InterPro" id="IPR001179">
    <property type="entry name" value="PPIase_FKBP_dom"/>
</dbReference>
<sequence>MNRILIVLLLLGVIAGGCVKSSVSPLVQYNKQKEIDDKIISDYVAANGLVDKAKKVYDTTGVYYIVNDGEGGTGNVLYTSSTQVTVGYTGKILTSGVVFAQTDQFHPTYILGGVIKGWQLGIPQIKPGGKVRLLIPSRYAYGPYAQDSIHLPANSVLDFQIQLYNVTN</sequence>
<evidence type="ECO:0000313" key="7">
    <source>
        <dbReference type="EMBL" id="SDH77942.1"/>
    </source>
</evidence>
<keyword evidence="2 4" id="KW-0697">Rotamase</keyword>
<organism evidence="7 8">
    <name type="scientific">Mucilaginibacter gossypii</name>
    <dbReference type="NCBI Taxonomy" id="551996"/>
    <lineage>
        <taxon>Bacteria</taxon>
        <taxon>Pseudomonadati</taxon>
        <taxon>Bacteroidota</taxon>
        <taxon>Sphingobacteriia</taxon>
        <taxon>Sphingobacteriales</taxon>
        <taxon>Sphingobacteriaceae</taxon>
        <taxon>Mucilaginibacter</taxon>
    </lineage>
</organism>
<keyword evidence="8" id="KW-1185">Reference proteome</keyword>
<evidence type="ECO:0000259" key="6">
    <source>
        <dbReference type="PROSITE" id="PS50059"/>
    </source>
</evidence>
<dbReference type="PANTHER" id="PTHR10516:SF443">
    <property type="entry name" value="FK506-BINDING PROTEIN 59-RELATED"/>
    <property type="match status" value="1"/>
</dbReference>
<evidence type="ECO:0000256" key="1">
    <source>
        <dbReference type="ARBA" id="ARBA00000971"/>
    </source>
</evidence>
<reference evidence="8" key="1">
    <citation type="submission" date="2016-10" db="EMBL/GenBank/DDBJ databases">
        <authorList>
            <person name="Varghese N."/>
            <person name="Submissions S."/>
        </authorList>
    </citation>
    <scope>NUCLEOTIDE SEQUENCE [LARGE SCALE GENOMIC DNA]</scope>
    <source>
        <strain evidence="8">Gh-67</strain>
    </source>
</reference>
<dbReference type="GO" id="GO:0003755">
    <property type="term" value="F:peptidyl-prolyl cis-trans isomerase activity"/>
    <property type="evidence" value="ECO:0007669"/>
    <property type="project" value="UniProtKB-UniRule"/>
</dbReference>
<evidence type="ECO:0000256" key="4">
    <source>
        <dbReference type="PROSITE-ProRule" id="PRU00277"/>
    </source>
</evidence>
<dbReference type="Pfam" id="PF00254">
    <property type="entry name" value="FKBP_C"/>
    <property type="match status" value="1"/>
</dbReference>
<dbReference type="AlphaFoldDB" id="A0A1G8F740"/>
<dbReference type="InterPro" id="IPR050689">
    <property type="entry name" value="FKBP-type_PPIase"/>
</dbReference>
<dbReference type="EMBL" id="FNCG01000012">
    <property type="protein sequence ID" value="SDH77942.1"/>
    <property type="molecule type" value="Genomic_DNA"/>
</dbReference>
<protein>
    <recommendedName>
        <fullName evidence="5">Peptidyl-prolyl cis-trans isomerase</fullName>
        <ecNumber evidence="5">5.2.1.8</ecNumber>
    </recommendedName>
</protein>
<dbReference type="STRING" id="551996.SAMN05192573_112176"/>
<evidence type="ECO:0000256" key="5">
    <source>
        <dbReference type="RuleBase" id="RU003915"/>
    </source>
</evidence>
<gene>
    <name evidence="7" type="ORF">SAMN05192573_112176</name>
</gene>
<dbReference type="Gene3D" id="3.10.50.40">
    <property type="match status" value="1"/>
</dbReference>
<name>A0A1G8F740_9SPHI</name>
<comment type="similarity">
    <text evidence="5">Belongs to the FKBP-type PPIase family.</text>
</comment>
<feature type="domain" description="PPIase FKBP-type" evidence="6">
    <location>
        <begin position="81"/>
        <end position="167"/>
    </location>
</feature>
<dbReference type="EC" id="5.2.1.8" evidence="5"/>
<evidence type="ECO:0000256" key="3">
    <source>
        <dbReference type="ARBA" id="ARBA00023235"/>
    </source>
</evidence>
<dbReference type="PANTHER" id="PTHR10516">
    <property type="entry name" value="PEPTIDYL-PROLYL CIS-TRANS ISOMERASE"/>
    <property type="match status" value="1"/>
</dbReference>
<proteinExistence type="inferred from homology"/>
<dbReference type="InterPro" id="IPR046357">
    <property type="entry name" value="PPIase_dom_sf"/>
</dbReference>
<dbReference type="RefSeq" id="WP_091172003.1">
    <property type="nucleotide sequence ID" value="NZ_CP071878.2"/>
</dbReference>
<comment type="catalytic activity">
    <reaction evidence="1 4 5">
        <text>[protein]-peptidylproline (omega=180) = [protein]-peptidylproline (omega=0)</text>
        <dbReference type="Rhea" id="RHEA:16237"/>
        <dbReference type="Rhea" id="RHEA-COMP:10747"/>
        <dbReference type="Rhea" id="RHEA-COMP:10748"/>
        <dbReference type="ChEBI" id="CHEBI:83833"/>
        <dbReference type="ChEBI" id="CHEBI:83834"/>
        <dbReference type="EC" id="5.2.1.8"/>
    </reaction>
</comment>
<accession>A0A1G8F740</accession>
<evidence type="ECO:0000256" key="2">
    <source>
        <dbReference type="ARBA" id="ARBA00023110"/>
    </source>
</evidence>
<dbReference type="PROSITE" id="PS51257">
    <property type="entry name" value="PROKAR_LIPOPROTEIN"/>
    <property type="match status" value="1"/>
</dbReference>
<evidence type="ECO:0000313" key="8">
    <source>
        <dbReference type="Proteomes" id="UP000199705"/>
    </source>
</evidence>
<dbReference type="Proteomes" id="UP000199705">
    <property type="component" value="Unassembled WGS sequence"/>
</dbReference>
<keyword evidence="3 4" id="KW-0413">Isomerase</keyword>